<dbReference type="PROSITE" id="PS51257">
    <property type="entry name" value="PROKAR_LIPOPROTEIN"/>
    <property type="match status" value="1"/>
</dbReference>
<evidence type="ECO:0000313" key="3">
    <source>
        <dbReference type="Proteomes" id="UP001241110"/>
    </source>
</evidence>
<dbReference type="AlphaFoldDB" id="A0AAE3QXA1"/>
<proteinExistence type="predicted"/>
<feature type="chain" id="PRO_5042105686" description="Lipoprotein" evidence="1">
    <location>
        <begin position="24"/>
        <end position="231"/>
    </location>
</feature>
<dbReference type="RefSeq" id="WP_313987254.1">
    <property type="nucleotide sequence ID" value="NZ_JASJOS010000018.1"/>
</dbReference>
<organism evidence="2 3">
    <name type="scientific">Xanthocytophaga flava</name>
    <dbReference type="NCBI Taxonomy" id="3048013"/>
    <lineage>
        <taxon>Bacteria</taxon>
        <taxon>Pseudomonadati</taxon>
        <taxon>Bacteroidota</taxon>
        <taxon>Cytophagia</taxon>
        <taxon>Cytophagales</taxon>
        <taxon>Rhodocytophagaceae</taxon>
        <taxon>Xanthocytophaga</taxon>
    </lineage>
</organism>
<gene>
    <name evidence="2" type="ORF">QNI16_31810</name>
</gene>
<feature type="signal peptide" evidence="1">
    <location>
        <begin position="1"/>
        <end position="23"/>
    </location>
</feature>
<sequence>MKNHFCTLLLSLGLAACTSVTHSDQPLATSPLAQRFLQKFTPISSNAGGLYEWEEASPESDTSLLDTAFLALFPKPDTNTTEHIPLHSLLSSGSLKAQYQFQQGEYTMLTAIYIAELGDYSESGTYLLVWNKATQSITDWLPVGRNGGGAYEEEAFSDSSEDITTFQIGYFTDSNRKPSHDTLRIRQMAVSRFTHTENEQATINCDSTVTQWVWEDHFTEEWKKQLPCDTK</sequence>
<dbReference type="Proteomes" id="UP001241110">
    <property type="component" value="Unassembled WGS sequence"/>
</dbReference>
<evidence type="ECO:0000313" key="2">
    <source>
        <dbReference type="EMBL" id="MDJ1485128.1"/>
    </source>
</evidence>
<protein>
    <recommendedName>
        <fullName evidence="4">Lipoprotein</fullName>
    </recommendedName>
</protein>
<keyword evidence="1" id="KW-0732">Signal</keyword>
<name>A0AAE3QXA1_9BACT</name>
<comment type="caution">
    <text evidence="2">The sequence shown here is derived from an EMBL/GenBank/DDBJ whole genome shotgun (WGS) entry which is preliminary data.</text>
</comment>
<evidence type="ECO:0000256" key="1">
    <source>
        <dbReference type="SAM" id="SignalP"/>
    </source>
</evidence>
<evidence type="ECO:0008006" key="4">
    <source>
        <dbReference type="Google" id="ProtNLM"/>
    </source>
</evidence>
<accession>A0AAE3QXA1</accession>
<dbReference type="EMBL" id="JASJOS010000018">
    <property type="protein sequence ID" value="MDJ1485128.1"/>
    <property type="molecule type" value="Genomic_DNA"/>
</dbReference>
<reference evidence="2" key="1">
    <citation type="submission" date="2023-05" db="EMBL/GenBank/DDBJ databases">
        <authorList>
            <person name="Zhang X."/>
        </authorList>
    </citation>
    <scope>NUCLEOTIDE SEQUENCE</scope>
    <source>
        <strain evidence="2">YF14B1</strain>
    </source>
</reference>